<sequence length="1695" mass="186842">MGVHGLWDLLAPVGRRVSVETLSGKKLAIDASIWIVQFMKAMRDEKGEMVRSAHLLGFFRRICKLLYLRTKPVFVFDGATPALKRRTVIARRRQRENAQAKIRKTAEKLLLNHLKTMRLKELAKDLENQRKKQKNDSKGKKLLSDQKQEEESNLQNTDVESYDQEKLDEMLAASIVAEEDGHLNNNASTSDAAAPAMEAEDSDENEEIILPAMDGNVDSAVLSALPPSMQLSLLMRQSSMVENRKDNKDVKDIVDQKDQKRNLIDLTDTEGSNLEGSSVVAENYNQEKLDEMLAASIAIEEDESLTKSASLSAAAIPFEEGSGDEEEEMILPAMCGKVDPAVLAALPPSMQLDLLVQMRERLMAENRQRYQKVKKAPEKFSELQIEAYLKTVAFRREIDQVQKAAAGQDVGGVQTSRIASEANREFIFSSSFTGDKQLFTSAGMQRNGNKKQQTPTGQCPSDSVDHVASNTAIGMLQDESTRVFDEDIGTYLDERGNVRVSRVRAMGMCMTRDLQRNLDLMKEIEQERIHAMKSAASHSELDKQNVGSSKRIPSKKRHVKVSLNNCGDTVNLIDRDGLSILDNEKSIHISFDVDFNDESKCVDSDDNIFTSLVAGQPIKIASAGSGPSRSQSAYSASDSDRGEGVIEGRGNSSNGITLETNPPPKESNTSDDSEVDWEEGVCNVHDSSLPSESGKPASKGYLEEEADLQEAIRRSLEDLGCEKLNQEPTLLENLVCSKENAYKGIVFLDQEDNTGGRNLVDENAAQQHKPFPEIVAVRKLDSMGQIHVSQVCSSSDRQLKDETCVPNNMSFLPNKSCTRNLGSDAGQSNEATSVGGCLFGEMPSVEPAAPLEVRDVHVMVNQFSHTFVQEIGLSTSEMHSGDASRVSGALFGGVSSPIPIDDELNKMKAEPSMLVNEEKKTEPSYQPIEISNPSMYVTELSKASTTGTDVEPNLDGKRNSDHEVDEKEHYMNKFGRNENLQAGISEASLQEEILNLGKEFTNLGDEQKKQERNAESVSSEMFGECQELLQMFGLPYIIAPMEAEAQCAYMEQANLVDGVVTDDSDVFLFGARNVYKNIFDDRKYVETYFMKAHAFLSQDIEKELGLTREKLIRMALLLGSDYTEGISGIGIVNAIEVVNAFPEEDGLKKFREWIESPDPSILGKLGAQNDSSVRKRGSKVGGNDSNCANSNIEGINSFNQNINQCHEGEQSADHIQEIKQIFMDKHRNVSKNWHIPSSFPSEVVISAYSCPQVDKSTELFTWGKPDHQVLGRLCWEKFGWGIQKSDELLLPVLKEYNKHETQLRLEAFYTFNERFAKIRSKRIKKAVKGITGNQSSELMDDAGNYKSKKNRMIRPGESGDAKPERPSKRAKGGSNKMKSLEKSAGAPVSSEVENPGHQWQEESGQSTHKGSRGDGKKRGRGCGRGKGRGRGTLGFEQSDSSPGDVSDGDDELEVHVEKSERVQEVRRSLRSRKPVNYTLDDLEIDDVDQSLGEGDTRPNEGALEAGVSGVQGASENAEQMTSQSLDPLPDDFFDDHLEQEVGFLADEAGSGHAGVTKNTYPSEAGVSDDYLMRGGGFCVDESETATHQDTCHSPSMAAECGTVDSSHFTGLMEETDRGKVSVQSVSRVQRSSNDIQDGGKTNAFDSESSVGCVNATDTSGHFEVSLPESSKKDAGESSVRSLSAMPFLRRKRKKN</sequence>
<protein>
    <submittedName>
        <fullName evidence="1">Uncharacterized protein</fullName>
    </submittedName>
</protein>
<proteinExistence type="predicted"/>
<organism evidence="1 2">
    <name type="scientific">Manihot esculenta</name>
    <name type="common">Cassava</name>
    <name type="synonym">Jatropha manihot</name>
    <dbReference type="NCBI Taxonomy" id="3983"/>
    <lineage>
        <taxon>Eukaryota</taxon>
        <taxon>Viridiplantae</taxon>
        <taxon>Streptophyta</taxon>
        <taxon>Embryophyta</taxon>
        <taxon>Tracheophyta</taxon>
        <taxon>Spermatophyta</taxon>
        <taxon>Magnoliopsida</taxon>
        <taxon>eudicotyledons</taxon>
        <taxon>Gunneridae</taxon>
        <taxon>Pentapetalae</taxon>
        <taxon>rosids</taxon>
        <taxon>fabids</taxon>
        <taxon>Malpighiales</taxon>
        <taxon>Euphorbiaceae</taxon>
        <taxon>Crotonoideae</taxon>
        <taxon>Manihoteae</taxon>
        <taxon>Manihot</taxon>
    </lineage>
</organism>
<reference evidence="2" key="1">
    <citation type="journal article" date="2016" name="Nat. Biotechnol.">
        <title>Sequencing wild and cultivated cassava and related species reveals extensive interspecific hybridization and genetic diversity.</title>
        <authorList>
            <person name="Bredeson J.V."/>
            <person name="Lyons J.B."/>
            <person name="Prochnik S.E."/>
            <person name="Wu G.A."/>
            <person name="Ha C.M."/>
            <person name="Edsinger-Gonzales E."/>
            <person name="Grimwood J."/>
            <person name="Schmutz J."/>
            <person name="Rabbi I.Y."/>
            <person name="Egesi C."/>
            <person name="Nauluvula P."/>
            <person name="Lebot V."/>
            <person name="Ndunguru J."/>
            <person name="Mkamilo G."/>
            <person name="Bart R.S."/>
            <person name="Setter T.L."/>
            <person name="Gleadow R.M."/>
            <person name="Kulakow P."/>
            <person name="Ferguson M.E."/>
            <person name="Rounsley S."/>
            <person name="Rokhsar D.S."/>
        </authorList>
    </citation>
    <scope>NUCLEOTIDE SEQUENCE [LARGE SCALE GENOMIC DNA]</scope>
    <source>
        <strain evidence="2">cv. AM560-2</strain>
    </source>
</reference>
<evidence type="ECO:0000313" key="2">
    <source>
        <dbReference type="Proteomes" id="UP000091857"/>
    </source>
</evidence>
<gene>
    <name evidence="1" type="ORF">MANES_15G181100v8</name>
</gene>
<keyword evidence="2" id="KW-1185">Reference proteome</keyword>
<comment type="caution">
    <text evidence="1">The sequence shown here is derived from an EMBL/GenBank/DDBJ whole genome shotgun (WGS) entry which is preliminary data.</text>
</comment>
<name>A0ACB7GCL6_MANES</name>
<evidence type="ECO:0000313" key="1">
    <source>
        <dbReference type="EMBL" id="KAG8637987.1"/>
    </source>
</evidence>
<dbReference type="Proteomes" id="UP000091857">
    <property type="component" value="Chromosome 15"/>
</dbReference>
<dbReference type="EMBL" id="CM004401">
    <property type="protein sequence ID" value="KAG8637987.1"/>
    <property type="molecule type" value="Genomic_DNA"/>
</dbReference>
<accession>A0ACB7GCL6</accession>